<dbReference type="EMBL" id="AP027081">
    <property type="protein sequence ID" value="BDU78556.1"/>
    <property type="molecule type" value="Genomic_DNA"/>
</dbReference>
<dbReference type="CDD" id="cd12952">
    <property type="entry name" value="MMP_ACEL2062"/>
    <property type="match status" value="1"/>
</dbReference>
<evidence type="ECO:0008006" key="3">
    <source>
        <dbReference type="Google" id="ProtNLM"/>
    </source>
</evidence>
<evidence type="ECO:0000313" key="2">
    <source>
        <dbReference type="Proteomes" id="UP001228113"/>
    </source>
</evidence>
<dbReference type="Proteomes" id="UP001228113">
    <property type="component" value="Chromosome"/>
</dbReference>
<dbReference type="RefSeq" id="WP_243334567.1">
    <property type="nucleotide sequence ID" value="NZ_AP027081.1"/>
</dbReference>
<organism evidence="1 2">
    <name type="scientific">Mesoterricola sediminis</name>
    <dbReference type="NCBI Taxonomy" id="2927980"/>
    <lineage>
        <taxon>Bacteria</taxon>
        <taxon>Pseudomonadati</taxon>
        <taxon>Acidobacteriota</taxon>
        <taxon>Holophagae</taxon>
        <taxon>Holophagales</taxon>
        <taxon>Holophagaceae</taxon>
        <taxon>Mesoterricola</taxon>
    </lineage>
</organism>
<dbReference type="KEGG" id="msea:METESE_35140"/>
<protein>
    <recommendedName>
        <fullName evidence="3">Metallopeptidase family protein</fullName>
    </recommendedName>
</protein>
<dbReference type="Gene3D" id="3.30.2010.20">
    <property type="match status" value="1"/>
</dbReference>
<dbReference type="AlphaFoldDB" id="A0AA48H721"/>
<proteinExistence type="predicted"/>
<accession>A0AA48H721</accession>
<keyword evidence="2" id="KW-1185">Reference proteome</keyword>
<dbReference type="InterPro" id="IPR010428">
    <property type="entry name" value="Zincin_1"/>
</dbReference>
<name>A0AA48H721_9BACT</name>
<sequence length="123" mass="13942">MRMNRQDFEAVVARALDLIPEDFQPYLAGIPVVVEDEPSDELLDAMEVPLDETLYGLYEGPALDEEVPGFGDLPARIIVYRLPHLEAARNRGELEREVATTVLHEVAHRFGIEEARLEELGWD</sequence>
<dbReference type="SUPFAM" id="SSF55486">
    <property type="entry name" value="Metalloproteases ('zincins'), catalytic domain"/>
    <property type="match status" value="1"/>
</dbReference>
<evidence type="ECO:0000313" key="1">
    <source>
        <dbReference type="EMBL" id="BDU78556.1"/>
    </source>
</evidence>
<reference evidence="1" key="1">
    <citation type="journal article" date="2023" name="Int. J. Syst. Evol. Microbiol.">
        <title>Mesoterricola silvestris gen. nov., sp. nov., Mesoterricola sediminis sp. nov., Geothrix oryzae sp. nov., Geothrix edaphica sp. nov., Geothrix rubra sp. nov., and Geothrix limicola sp. nov., six novel members of Acidobacteriota isolated from soils.</title>
        <authorList>
            <person name="Itoh H."/>
            <person name="Sugisawa Y."/>
            <person name="Mise K."/>
            <person name="Xu Z."/>
            <person name="Kuniyasu M."/>
            <person name="Ushijima N."/>
            <person name="Kawano K."/>
            <person name="Kobayashi E."/>
            <person name="Shiratori Y."/>
            <person name="Masuda Y."/>
            <person name="Senoo K."/>
        </authorList>
    </citation>
    <scope>NUCLEOTIDE SEQUENCE</scope>
    <source>
        <strain evidence="1">W786</strain>
    </source>
</reference>
<gene>
    <name evidence="1" type="ORF">METESE_35140</name>
</gene>
<dbReference type="InterPro" id="IPR038555">
    <property type="entry name" value="Zincin_1_sf"/>
</dbReference>
<dbReference type="Pfam" id="PF06262">
    <property type="entry name" value="Zincin_1"/>
    <property type="match status" value="1"/>
</dbReference>